<dbReference type="GO" id="GO:0043539">
    <property type="term" value="F:protein serine/threonine kinase activator activity"/>
    <property type="evidence" value="ECO:0007669"/>
    <property type="project" value="TreeGrafter"/>
</dbReference>
<dbReference type="GO" id="GO:0043596">
    <property type="term" value="C:nuclear replication fork"/>
    <property type="evidence" value="ECO:0007669"/>
    <property type="project" value="TreeGrafter"/>
</dbReference>
<feature type="non-terminal residue" evidence="2">
    <location>
        <position position="808"/>
    </location>
</feature>
<feature type="compositionally biased region" description="Basic residues" evidence="1">
    <location>
        <begin position="1"/>
        <end position="12"/>
    </location>
</feature>
<proteinExistence type="predicted"/>
<dbReference type="AlphaFoldDB" id="A0A7L2MQU9"/>
<feature type="non-terminal residue" evidence="2">
    <location>
        <position position="1"/>
    </location>
</feature>
<feature type="region of interest" description="Disordered" evidence="1">
    <location>
        <begin position="388"/>
        <end position="456"/>
    </location>
</feature>
<dbReference type="GO" id="GO:0031297">
    <property type="term" value="P:replication fork processing"/>
    <property type="evidence" value="ECO:0007669"/>
    <property type="project" value="TreeGrafter"/>
</dbReference>
<organism evidence="2 3">
    <name type="scientific">Rhadina sibilatrix</name>
    <dbReference type="NCBI Taxonomy" id="2585818"/>
    <lineage>
        <taxon>Eukaryota</taxon>
        <taxon>Metazoa</taxon>
        <taxon>Chordata</taxon>
        <taxon>Craniata</taxon>
        <taxon>Vertebrata</taxon>
        <taxon>Euteleostomi</taxon>
        <taxon>Archelosauria</taxon>
        <taxon>Archosauria</taxon>
        <taxon>Dinosauria</taxon>
        <taxon>Saurischia</taxon>
        <taxon>Theropoda</taxon>
        <taxon>Coelurosauria</taxon>
        <taxon>Aves</taxon>
        <taxon>Neognathae</taxon>
        <taxon>Neoaves</taxon>
        <taxon>Telluraves</taxon>
        <taxon>Australaves</taxon>
        <taxon>Passeriformes</taxon>
        <taxon>Sylvioidea</taxon>
        <taxon>Phylloscopidae</taxon>
        <taxon>Rhadina</taxon>
    </lineage>
</organism>
<feature type="region of interest" description="Disordered" evidence="1">
    <location>
        <begin position="1"/>
        <end position="24"/>
    </location>
</feature>
<feature type="compositionally biased region" description="Basic and acidic residues" evidence="1">
    <location>
        <begin position="406"/>
        <end position="416"/>
    </location>
</feature>
<dbReference type="PANTHER" id="PTHR16434">
    <property type="entry name" value="EWING'S TUMOR-ASSOCIATED ANTIGEN 1 ETAA1"/>
    <property type="match status" value="1"/>
</dbReference>
<sequence length="808" mass="88253">KTPKRSLSRKSRIPAFSSPVNDTETQQEIFWDSHSPIAHRPGHGKSKQSTRRCAVEISEIVNRIAPQDEKAACNEGSLLGTWIGEDAIPCTPVIVKGRARTKLSCTRDLKIKNPEEELMKLAKEFDKNLVELDAVQEQEKLGHNFIQTTSEPSSNCKDETDMKQQKSLLGEGSETDPLVFLKPVGQSTGIPVAEPCQSSSQKSVDLEAEVALHALFDSSTQKCSGQLSQGLSDTSLNNSFHKIKSTLEEENLPEKAESTQHGNSEAYQKETLFAAGSEDQAVPKPDTDTLTKKNPPHLKTQLVASAKLAGVVNDDFDDWGTDLLADDSFVMQITQNPELITAEEPPQIPADPFVHDFSDASRTKGRKTQALHGKCDVKTDKIKSAWKSAQNSDLNHIPVSVQSEMKNGDESTKPKSDALPLFPSRSNPHRQPAGKPGNNTHTVSCQSSSVSTNMKPNNLTKVVSQANAGHSNQVEIPKKHPLSFDDWKEPKFSDEILGMFCESDSLWDANCEDDELLYQVCDDIEKQTQSQDVKQGNEKTKTFQGAGINSRANAGNGFPASKQGLPDLLAQKTNAKQEALSFNDSCRNSSKMLHGLTTTGHVVNCKNTSNPQAVISGPSVECKNTLPKNCHQDVSEDTAKTVSGKWYRSNSVPAGETGSEVSLVNGVNVFNRKPLDISHSLYNTGKIPSSSSGNKTSLVPSKFKFRKINNAQGGLCVGSENPGSHPGIGIPLQGLEGSKNQVNVTLHSKLDNKKSPFKRHLSESFAQTASVSVIEQKNRKCSQEEIERKKQEALARRKSRTQAFLKDA</sequence>
<name>A0A7L2MQU9_9PASS</name>
<dbReference type="Pfam" id="PF15350">
    <property type="entry name" value="ETAA1"/>
    <property type="match status" value="2"/>
</dbReference>
<accession>A0A7L2MQU9</accession>
<dbReference type="PANTHER" id="PTHR16434:SF2">
    <property type="entry name" value="EWING'S TUMOR-ASSOCIATED ANTIGEN 1"/>
    <property type="match status" value="1"/>
</dbReference>
<evidence type="ECO:0000313" key="3">
    <source>
        <dbReference type="Proteomes" id="UP000587697"/>
    </source>
</evidence>
<dbReference type="GO" id="GO:2000001">
    <property type="term" value="P:regulation of DNA damage checkpoint"/>
    <property type="evidence" value="ECO:0007669"/>
    <property type="project" value="TreeGrafter"/>
</dbReference>
<reference evidence="2 3" key="1">
    <citation type="submission" date="2019-09" db="EMBL/GenBank/DDBJ databases">
        <title>Bird 10,000 Genomes (B10K) Project - Family phase.</title>
        <authorList>
            <person name="Zhang G."/>
        </authorList>
    </citation>
    <scope>NUCLEOTIDE SEQUENCE [LARGE SCALE GENOMIC DNA]</scope>
    <source>
        <strain evidence="2">B10K-DU-002-26</strain>
        <tissue evidence="2">Muscle</tissue>
    </source>
</reference>
<dbReference type="GO" id="GO:0006974">
    <property type="term" value="P:DNA damage response"/>
    <property type="evidence" value="ECO:0007669"/>
    <property type="project" value="TreeGrafter"/>
</dbReference>
<protein>
    <submittedName>
        <fullName evidence="2">ETAA1 protein</fullName>
    </submittedName>
</protein>
<dbReference type="InterPro" id="IPR029406">
    <property type="entry name" value="ETAA1"/>
</dbReference>
<comment type="caution">
    <text evidence="2">The sequence shown here is derived from an EMBL/GenBank/DDBJ whole genome shotgun (WGS) entry which is preliminary data.</text>
</comment>
<dbReference type="Proteomes" id="UP000587697">
    <property type="component" value="Unassembled WGS sequence"/>
</dbReference>
<feature type="compositionally biased region" description="Polar residues" evidence="1">
    <location>
        <begin position="388"/>
        <end position="405"/>
    </location>
</feature>
<dbReference type="EMBL" id="VWYO01010269">
    <property type="protein sequence ID" value="NXR62139.1"/>
    <property type="molecule type" value="Genomic_DNA"/>
</dbReference>
<gene>
    <name evidence="2" type="primary">Etaa1</name>
    <name evidence="2" type="ORF">RHASIB_R14360</name>
</gene>
<evidence type="ECO:0000313" key="2">
    <source>
        <dbReference type="EMBL" id="NXR62139.1"/>
    </source>
</evidence>
<feature type="compositionally biased region" description="Polar residues" evidence="1">
    <location>
        <begin position="437"/>
        <end position="456"/>
    </location>
</feature>
<keyword evidence="3" id="KW-1185">Reference proteome</keyword>
<evidence type="ECO:0000256" key="1">
    <source>
        <dbReference type="SAM" id="MobiDB-lite"/>
    </source>
</evidence>